<evidence type="ECO:0000313" key="9">
    <source>
        <dbReference type="EMBL" id="KAJ9591962.1"/>
    </source>
</evidence>
<feature type="compositionally biased region" description="Low complexity" evidence="7">
    <location>
        <begin position="80"/>
        <end position="99"/>
    </location>
</feature>
<dbReference type="PANTHER" id="PTHR21490:SF2">
    <property type="entry name" value="ENKURIN DOMAIN-CONTAINING PROTEIN 1"/>
    <property type="match status" value="1"/>
</dbReference>
<protein>
    <recommendedName>
        <fullName evidence="8">Enkurin domain-containing protein</fullName>
    </recommendedName>
</protein>
<sequence length="382" mass="43281">MNTLKGVFGETKPKYKRNFIQENMRQLREMQGYWQNKEQQINLAVIKPKSKYQNVPSRVGSRTSGSQSRNAEHSSKEKLTTISKSPSKSIISNSTNTVSHVTQIGITRKSKTPSQKIGINKKGVREKDGDENISATDLSPINGERTSRSLGCQTIDAKNLNDLCEGVIRYPSSRKLPAPSKKQPVKKAPTREKGLQTDRSLSPEVTVNSPAAGDTPRSNNSNELDLQKLSLSQRSSEIDEPTEVPDVKSTKNTRDANPRSRTKTQNKSPLKIPSTYQRGVVPKYLEERKEEWKKAEEQKIQDAPDPSCPPGYVSFPDNKRIDALKKLRENYAELVQELNMMPVRTDTLRMRKRKMELEKELNKIEQVMKVFSRPKVYVKIGD</sequence>
<organism evidence="9 10">
    <name type="scientific">Diploptera punctata</name>
    <name type="common">Pacific beetle cockroach</name>
    <dbReference type="NCBI Taxonomy" id="6984"/>
    <lineage>
        <taxon>Eukaryota</taxon>
        <taxon>Metazoa</taxon>
        <taxon>Ecdysozoa</taxon>
        <taxon>Arthropoda</taxon>
        <taxon>Hexapoda</taxon>
        <taxon>Insecta</taxon>
        <taxon>Pterygota</taxon>
        <taxon>Neoptera</taxon>
        <taxon>Polyneoptera</taxon>
        <taxon>Dictyoptera</taxon>
        <taxon>Blattodea</taxon>
        <taxon>Blaberoidea</taxon>
        <taxon>Blaberidae</taxon>
        <taxon>Diplopterinae</taxon>
        <taxon>Diploptera</taxon>
    </lineage>
</organism>
<evidence type="ECO:0000256" key="7">
    <source>
        <dbReference type="SAM" id="MobiDB-lite"/>
    </source>
</evidence>
<keyword evidence="4" id="KW-0206">Cytoskeleton</keyword>
<evidence type="ECO:0000313" key="10">
    <source>
        <dbReference type="Proteomes" id="UP001233999"/>
    </source>
</evidence>
<name>A0AAD8A570_DIPPU</name>
<feature type="region of interest" description="Disordered" evidence="7">
    <location>
        <begin position="172"/>
        <end position="272"/>
    </location>
</feature>
<proteinExistence type="predicted"/>
<evidence type="ECO:0000256" key="6">
    <source>
        <dbReference type="SAM" id="Coils"/>
    </source>
</evidence>
<accession>A0AAD8A570</accession>
<dbReference type="GO" id="GO:0005881">
    <property type="term" value="C:cytoplasmic microtubule"/>
    <property type="evidence" value="ECO:0007669"/>
    <property type="project" value="TreeGrafter"/>
</dbReference>
<gene>
    <name evidence="9" type="ORF">L9F63_001474</name>
</gene>
<evidence type="ECO:0000256" key="4">
    <source>
        <dbReference type="ARBA" id="ARBA00023212"/>
    </source>
</evidence>
<feature type="coiled-coil region" evidence="6">
    <location>
        <begin position="321"/>
        <end position="367"/>
    </location>
</feature>
<reference evidence="9" key="2">
    <citation type="submission" date="2023-05" db="EMBL/GenBank/DDBJ databases">
        <authorList>
            <person name="Fouks B."/>
        </authorList>
    </citation>
    <scope>NUCLEOTIDE SEQUENCE</scope>
    <source>
        <strain evidence="9">Stay&amp;Tobe</strain>
        <tissue evidence="9">Testes</tissue>
    </source>
</reference>
<dbReference type="EMBL" id="JASPKZ010003851">
    <property type="protein sequence ID" value="KAJ9591962.1"/>
    <property type="molecule type" value="Genomic_DNA"/>
</dbReference>
<evidence type="ECO:0000256" key="2">
    <source>
        <dbReference type="ARBA" id="ARBA00004245"/>
    </source>
</evidence>
<feature type="compositionally biased region" description="Polar residues" evidence="7">
    <location>
        <begin position="51"/>
        <end position="69"/>
    </location>
</feature>
<dbReference type="InterPro" id="IPR052102">
    <property type="entry name" value="Enkurin_domain-protein"/>
</dbReference>
<feature type="compositionally biased region" description="Basic and acidic residues" evidence="7">
    <location>
        <begin position="70"/>
        <end position="79"/>
    </location>
</feature>
<feature type="compositionally biased region" description="Polar residues" evidence="7">
    <location>
        <begin position="216"/>
        <end position="235"/>
    </location>
</feature>
<dbReference type="Pfam" id="PF13864">
    <property type="entry name" value="Enkurin"/>
    <property type="match status" value="1"/>
</dbReference>
<dbReference type="GO" id="GO:0005929">
    <property type="term" value="C:cilium"/>
    <property type="evidence" value="ECO:0007669"/>
    <property type="project" value="UniProtKB-SubCell"/>
</dbReference>
<keyword evidence="3" id="KW-0963">Cytoplasm</keyword>
<comment type="subcellular location">
    <subcellularLocation>
        <location evidence="1">Cell projection</location>
        <location evidence="1">Cilium</location>
    </subcellularLocation>
    <subcellularLocation>
        <location evidence="2">Cytoplasm</location>
        <location evidence="2">Cytoskeleton</location>
    </subcellularLocation>
</comment>
<dbReference type="Proteomes" id="UP001233999">
    <property type="component" value="Unassembled WGS sequence"/>
</dbReference>
<reference evidence="9" key="1">
    <citation type="journal article" date="2023" name="IScience">
        <title>Live-bearing cockroach genome reveals convergent evolutionary mechanisms linked to viviparity in insects and beyond.</title>
        <authorList>
            <person name="Fouks B."/>
            <person name="Harrison M.C."/>
            <person name="Mikhailova A.A."/>
            <person name="Marchal E."/>
            <person name="English S."/>
            <person name="Carruthers M."/>
            <person name="Jennings E.C."/>
            <person name="Chiamaka E.L."/>
            <person name="Frigard R.A."/>
            <person name="Pippel M."/>
            <person name="Attardo G.M."/>
            <person name="Benoit J.B."/>
            <person name="Bornberg-Bauer E."/>
            <person name="Tobe S.S."/>
        </authorList>
    </citation>
    <scope>NUCLEOTIDE SEQUENCE</scope>
    <source>
        <strain evidence="9">Stay&amp;Tobe</strain>
    </source>
</reference>
<keyword evidence="10" id="KW-1185">Reference proteome</keyword>
<evidence type="ECO:0000256" key="5">
    <source>
        <dbReference type="ARBA" id="ARBA00023273"/>
    </source>
</evidence>
<dbReference type="PANTHER" id="PTHR21490">
    <property type="entry name" value="ENKURIN-RELATED"/>
    <property type="match status" value="1"/>
</dbReference>
<dbReference type="InterPro" id="IPR027012">
    <property type="entry name" value="Enkurin_dom"/>
</dbReference>
<feature type="domain" description="Enkurin" evidence="8">
    <location>
        <begin position="287"/>
        <end position="379"/>
    </location>
</feature>
<feature type="region of interest" description="Disordered" evidence="7">
    <location>
        <begin position="51"/>
        <end position="147"/>
    </location>
</feature>
<evidence type="ECO:0000256" key="1">
    <source>
        <dbReference type="ARBA" id="ARBA00004138"/>
    </source>
</evidence>
<evidence type="ECO:0000259" key="8">
    <source>
        <dbReference type="PROSITE" id="PS51665"/>
    </source>
</evidence>
<comment type="caution">
    <text evidence="9">The sequence shown here is derived from an EMBL/GenBank/DDBJ whole genome shotgun (WGS) entry which is preliminary data.</text>
</comment>
<keyword evidence="6" id="KW-0175">Coiled coil</keyword>
<feature type="compositionally biased region" description="Polar residues" evidence="7">
    <location>
        <begin position="197"/>
        <end position="209"/>
    </location>
</feature>
<feature type="compositionally biased region" description="Basic and acidic residues" evidence="7">
    <location>
        <begin position="245"/>
        <end position="258"/>
    </location>
</feature>
<evidence type="ECO:0000256" key="3">
    <source>
        <dbReference type="ARBA" id="ARBA00022490"/>
    </source>
</evidence>
<dbReference type="PROSITE" id="PS51665">
    <property type="entry name" value="ENKURIN"/>
    <property type="match status" value="1"/>
</dbReference>
<dbReference type="AlphaFoldDB" id="A0AAD8A570"/>
<keyword evidence="5" id="KW-0966">Cell projection</keyword>